<reference evidence="4 5" key="1">
    <citation type="submission" date="2014-04" db="EMBL/GenBank/DDBJ databases">
        <title>A new species of microsporidia sheds light on the evolution of extreme parasitism.</title>
        <authorList>
            <person name="Haag K.L."/>
            <person name="James T.Y."/>
            <person name="Larsson R."/>
            <person name="Schaer T.M."/>
            <person name="Refardt D."/>
            <person name="Pombert J.-F."/>
            <person name="Ebert D."/>
        </authorList>
    </citation>
    <scope>NUCLEOTIDE SEQUENCE [LARGE SCALE GENOMIC DNA]</scope>
    <source>
        <strain evidence="4 5">UGP3</strain>
        <tissue evidence="4">Spores</tissue>
    </source>
</reference>
<dbReference type="PANTHER" id="PTHR11932">
    <property type="entry name" value="CULLIN"/>
    <property type="match status" value="1"/>
</dbReference>
<dbReference type="InterPro" id="IPR059120">
    <property type="entry name" value="Cullin-like_AB"/>
</dbReference>
<evidence type="ECO:0000313" key="4">
    <source>
        <dbReference type="EMBL" id="KGG50416.1"/>
    </source>
</evidence>
<evidence type="ECO:0000256" key="2">
    <source>
        <dbReference type="RuleBase" id="RU003829"/>
    </source>
</evidence>
<dbReference type="RefSeq" id="XP_013236843.1">
    <property type="nucleotide sequence ID" value="XM_013381389.1"/>
</dbReference>
<dbReference type="InterPro" id="IPR045093">
    <property type="entry name" value="Cullin"/>
</dbReference>
<sequence length="233" mass="26448">MFKFLDAKEAFNEMHSRLLAKRLLDVAPVNAENELLLLGQLRATCGHDYTSKMFKMISDIKKGPHITEGFLAHLSSAISKPGFDFSVTILNARSWLFPYISSSFKGHENDTFLLPLSLHRVVASFETYFAEKNPKKRLAWDHSLSIGEIEGTFYAKGTCRTYTFVMSGVQMAVFLEIQQRRGKCTTAVDLMERLKMDSHKFGFSMQPLLSCSLLLQTESSGQLSINAQFHRYL</sequence>
<dbReference type="InterPro" id="IPR016158">
    <property type="entry name" value="Cullin_homology"/>
</dbReference>
<evidence type="ECO:0000313" key="5">
    <source>
        <dbReference type="Proteomes" id="UP000029725"/>
    </source>
</evidence>
<name>A0A098VRU2_9MICR</name>
<dbReference type="EMBL" id="JMKJ01000580">
    <property type="protein sequence ID" value="KGG50416.1"/>
    <property type="molecule type" value="Genomic_DNA"/>
</dbReference>
<gene>
    <name evidence="4" type="ORF">DI09_70p110</name>
</gene>
<dbReference type="Proteomes" id="UP000029725">
    <property type="component" value="Unassembled WGS sequence"/>
</dbReference>
<dbReference type="InterPro" id="IPR001373">
    <property type="entry name" value="Cullin_N"/>
</dbReference>
<dbReference type="VEuPathDB" id="MicrosporidiaDB:DI09_70p110"/>
<dbReference type="SMART" id="SM00182">
    <property type="entry name" value="CULLIN"/>
    <property type="match status" value="1"/>
</dbReference>
<dbReference type="Pfam" id="PF00888">
    <property type="entry name" value="Cullin"/>
    <property type="match status" value="1"/>
</dbReference>
<evidence type="ECO:0000256" key="1">
    <source>
        <dbReference type="PROSITE-ProRule" id="PRU00330"/>
    </source>
</evidence>
<dbReference type="GeneID" id="25260700"/>
<organism evidence="4 5">
    <name type="scientific">Mitosporidium daphniae</name>
    <dbReference type="NCBI Taxonomy" id="1485682"/>
    <lineage>
        <taxon>Eukaryota</taxon>
        <taxon>Fungi</taxon>
        <taxon>Fungi incertae sedis</taxon>
        <taxon>Microsporidia</taxon>
        <taxon>Mitosporidium</taxon>
    </lineage>
</organism>
<dbReference type="AlphaFoldDB" id="A0A098VRU2"/>
<evidence type="ECO:0000259" key="3">
    <source>
        <dbReference type="PROSITE" id="PS50069"/>
    </source>
</evidence>
<dbReference type="Pfam" id="PF26557">
    <property type="entry name" value="Cullin_AB"/>
    <property type="match status" value="1"/>
</dbReference>
<protein>
    <recommendedName>
        <fullName evidence="3">Cullin family profile domain-containing protein</fullName>
    </recommendedName>
</protein>
<dbReference type="SUPFAM" id="SSF75632">
    <property type="entry name" value="Cullin homology domain"/>
    <property type="match status" value="1"/>
</dbReference>
<feature type="domain" description="Cullin family profile" evidence="3">
    <location>
        <begin position="1"/>
        <end position="209"/>
    </location>
</feature>
<dbReference type="PROSITE" id="PS50069">
    <property type="entry name" value="CULLIN_2"/>
    <property type="match status" value="1"/>
</dbReference>
<dbReference type="GO" id="GO:0006511">
    <property type="term" value="P:ubiquitin-dependent protein catabolic process"/>
    <property type="evidence" value="ECO:0007669"/>
    <property type="project" value="InterPro"/>
</dbReference>
<dbReference type="Gene3D" id="3.30.230.130">
    <property type="entry name" value="Cullin, Chain C, Domain 2"/>
    <property type="match status" value="1"/>
</dbReference>
<dbReference type="GO" id="GO:0031625">
    <property type="term" value="F:ubiquitin protein ligase binding"/>
    <property type="evidence" value="ECO:0007669"/>
    <property type="project" value="InterPro"/>
</dbReference>
<comment type="caution">
    <text evidence="4">The sequence shown here is derived from an EMBL/GenBank/DDBJ whole genome shotgun (WGS) entry which is preliminary data.</text>
</comment>
<dbReference type="Gene3D" id="1.20.1310.10">
    <property type="entry name" value="Cullin Repeats"/>
    <property type="match status" value="1"/>
</dbReference>
<dbReference type="OrthoDB" id="27073at2759"/>
<keyword evidence="5" id="KW-1185">Reference proteome</keyword>
<proteinExistence type="inferred from homology"/>
<dbReference type="HOGENOM" id="CLU_1190164_0_0_1"/>
<comment type="similarity">
    <text evidence="1 2">Belongs to the cullin family.</text>
</comment>
<dbReference type="InterPro" id="IPR036317">
    <property type="entry name" value="Cullin_homology_sf"/>
</dbReference>
<accession>A0A098VRU2</accession>